<dbReference type="SUPFAM" id="SSF54928">
    <property type="entry name" value="RNA-binding domain, RBD"/>
    <property type="match status" value="1"/>
</dbReference>
<dbReference type="GeneID" id="37273235"/>
<evidence type="ECO:0000256" key="1">
    <source>
        <dbReference type="PROSITE-ProRule" id="PRU00176"/>
    </source>
</evidence>
<dbReference type="GO" id="GO:0003723">
    <property type="term" value="F:RNA binding"/>
    <property type="evidence" value="ECO:0007669"/>
    <property type="project" value="UniProtKB-UniRule"/>
</dbReference>
<dbReference type="InterPro" id="IPR050907">
    <property type="entry name" value="SRSF"/>
</dbReference>
<proteinExistence type="predicted"/>
<accession>A0A316ZHE0</accession>
<keyword evidence="5" id="KW-1185">Reference proteome</keyword>
<sequence length="197" mass="22546">MYRDESGRPLKSVLYVNGFPASMSARDLAYEFERFGPLVRCDIPALRTPDAKPYAFVEYQDARDAQIAHQKLHGVRLTPSTSLALQFAKRTPSAQWRFEGAPSTRPPAPPRQRSRSPRRDYRDEAPRRERDERETSRRIDERDERDLERGPPRSPRDEPRASRPRDGPADDEATRDDAPAKAEDVSPAKNDDALYQG</sequence>
<dbReference type="InterPro" id="IPR012677">
    <property type="entry name" value="Nucleotide-bd_a/b_plait_sf"/>
</dbReference>
<dbReference type="OrthoDB" id="5970at2759"/>
<evidence type="ECO:0000256" key="2">
    <source>
        <dbReference type="SAM" id="MobiDB-lite"/>
    </source>
</evidence>
<name>A0A316ZHE0_9BASI</name>
<evidence type="ECO:0000313" key="5">
    <source>
        <dbReference type="Proteomes" id="UP000245946"/>
    </source>
</evidence>
<organism evidence="4 5">
    <name type="scientific">Tilletiopsis washingtonensis</name>
    <dbReference type="NCBI Taxonomy" id="58919"/>
    <lineage>
        <taxon>Eukaryota</taxon>
        <taxon>Fungi</taxon>
        <taxon>Dikarya</taxon>
        <taxon>Basidiomycota</taxon>
        <taxon>Ustilaginomycotina</taxon>
        <taxon>Exobasidiomycetes</taxon>
        <taxon>Entylomatales</taxon>
        <taxon>Entylomatales incertae sedis</taxon>
        <taxon>Tilletiopsis</taxon>
    </lineage>
</organism>
<feature type="domain" description="RRM" evidence="3">
    <location>
        <begin position="12"/>
        <end position="90"/>
    </location>
</feature>
<protein>
    <recommendedName>
        <fullName evidence="3">RRM domain-containing protein</fullName>
    </recommendedName>
</protein>
<gene>
    <name evidence="4" type="ORF">FA09DRAFT_5012</name>
</gene>
<reference evidence="4 5" key="1">
    <citation type="journal article" date="2018" name="Mol. Biol. Evol.">
        <title>Broad Genomic Sampling Reveals a Smut Pathogenic Ancestry of the Fungal Clade Ustilaginomycotina.</title>
        <authorList>
            <person name="Kijpornyongpan T."/>
            <person name="Mondo S.J."/>
            <person name="Barry K."/>
            <person name="Sandor L."/>
            <person name="Lee J."/>
            <person name="Lipzen A."/>
            <person name="Pangilinan J."/>
            <person name="LaButti K."/>
            <person name="Hainaut M."/>
            <person name="Henrissat B."/>
            <person name="Grigoriev I.V."/>
            <person name="Spatafora J.W."/>
            <person name="Aime M.C."/>
        </authorList>
    </citation>
    <scope>NUCLEOTIDE SEQUENCE [LARGE SCALE GENOMIC DNA]</scope>
    <source>
        <strain evidence="4 5">MCA 4186</strain>
    </source>
</reference>
<feature type="compositionally biased region" description="Basic and acidic residues" evidence="2">
    <location>
        <begin position="117"/>
        <end position="168"/>
    </location>
</feature>
<dbReference type="Pfam" id="PF00076">
    <property type="entry name" value="RRM_1"/>
    <property type="match status" value="1"/>
</dbReference>
<dbReference type="Gene3D" id="3.30.70.330">
    <property type="match status" value="1"/>
</dbReference>
<dbReference type="PANTHER" id="PTHR23147">
    <property type="entry name" value="SERINE/ARGININE RICH SPLICING FACTOR"/>
    <property type="match status" value="1"/>
</dbReference>
<keyword evidence="1" id="KW-0694">RNA-binding</keyword>
<dbReference type="PROSITE" id="PS50102">
    <property type="entry name" value="RRM"/>
    <property type="match status" value="1"/>
</dbReference>
<evidence type="ECO:0000259" key="3">
    <source>
        <dbReference type="PROSITE" id="PS50102"/>
    </source>
</evidence>
<feature type="compositionally biased region" description="Basic and acidic residues" evidence="2">
    <location>
        <begin position="175"/>
        <end position="197"/>
    </location>
</feature>
<dbReference type="InterPro" id="IPR000504">
    <property type="entry name" value="RRM_dom"/>
</dbReference>
<dbReference type="EMBL" id="KZ819283">
    <property type="protein sequence ID" value="PWO01188.1"/>
    <property type="molecule type" value="Genomic_DNA"/>
</dbReference>
<dbReference type="InterPro" id="IPR035979">
    <property type="entry name" value="RBD_domain_sf"/>
</dbReference>
<dbReference type="STRING" id="58919.A0A316ZHE0"/>
<dbReference type="AlphaFoldDB" id="A0A316ZHE0"/>
<dbReference type="RefSeq" id="XP_025601466.1">
    <property type="nucleotide sequence ID" value="XM_025745691.1"/>
</dbReference>
<dbReference type="SMART" id="SM00360">
    <property type="entry name" value="RRM"/>
    <property type="match status" value="1"/>
</dbReference>
<feature type="region of interest" description="Disordered" evidence="2">
    <location>
        <begin position="92"/>
        <end position="197"/>
    </location>
</feature>
<dbReference type="Proteomes" id="UP000245946">
    <property type="component" value="Unassembled WGS sequence"/>
</dbReference>
<evidence type="ECO:0000313" key="4">
    <source>
        <dbReference type="EMBL" id="PWO01188.1"/>
    </source>
</evidence>